<name>A0A9D4D880_DREPO</name>
<evidence type="ECO:0000313" key="2">
    <source>
        <dbReference type="EMBL" id="KAH3740818.1"/>
    </source>
</evidence>
<gene>
    <name evidence="2" type="ORF">DPMN_047530</name>
</gene>
<keyword evidence="1" id="KW-1133">Transmembrane helix</keyword>
<evidence type="ECO:0000256" key="1">
    <source>
        <dbReference type="SAM" id="Phobius"/>
    </source>
</evidence>
<reference evidence="2" key="2">
    <citation type="submission" date="2020-11" db="EMBL/GenBank/DDBJ databases">
        <authorList>
            <person name="McCartney M.A."/>
            <person name="Auch B."/>
            <person name="Kono T."/>
            <person name="Mallez S."/>
            <person name="Becker A."/>
            <person name="Gohl D.M."/>
            <person name="Silverstein K.A.T."/>
            <person name="Koren S."/>
            <person name="Bechman K.B."/>
            <person name="Herman A."/>
            <person name="Abrahante J.E."/>
            <person name="Garbe J."/>
        </authorList>
    </citation>
    <scope>NUCLEOTIDE SEQUENCE</scope>
    <source>
        <strain evidence="2">Duluth1</strain>
        <tissue evidence="2">Whole animal</tissue>
    </source>
</reference>
<keyword evidence="3" id="KW-1185">Reference proteome</keyword>
<protein>
    <submittedName>
        <fullName evidence="2">Uncharacterized protein</fullName>
    </submittedName>
</protein>
<dbReference type="Proteomes" id="UP000828390">
    <property type="component" value="Unassembled WGS sequence"/>
</dbReference>
<evidence type="ECO:0000313" key="3">
    <source>
        <dbReference type="Proteomes" id="UP000828390"/>
    </source>
</evidence>
<keyword evidence="1" id="KW-0812">Transmembrane</keyword>
<feature type="transmembrane region" description="Helical" evidence="1">
    <location>
        <begin position="35"/>
        <end position="58"/>
    </location>
</feature>
<accession>A0A9D4D880</accession>
<dbReference type="EMBL" id="JAIWYP010000011">
    <property type="protein sequence ID" value="KAH3740818.1"/>
    <property type="molecule type" value="Genomic_DNA"/>
</dbReference>
<organism evidence="2 3">
    <name type="scientific">Dreissena polymorpha</name>
    <name type="common">Zebra mussel</name>
    <name type="synonym">Mytilus polymorpha</name>
    <dbReference type="NCBI Taxonomy" id="45954"/>
    <lineage>
        <taxon>Eukaryota</taxon>
        <taxon>Metazoa</taxon>
        <taxon>Spiralia</taxon>
        <taxon>Lophotrochozoa</taxon>
        <taxon>Mollusca</taxon>
        <taxon>Bivalvia</taxon>
        <taxon>Autobranchia</taxon>
        <taxon>Heteroconchia</taxon>
        <taxon>Euheterodonta</taxon>
        <taxon>Imparidentia</taxon>
        <taxon>Neoheterodontei</taxon>
        <taxon>Myida</taxon>
        <taxon>Dreissenoidea</taxon>
        <taxon>Dreissenidae</taxon>
        <taxon>Dreissena</taxon>
    </lineage>
</organism>
<proteinExistence type="predicted"/>
<comment type="caution">
    <text evidence="2">The sequence shown here is derived from an EMBL/GenBank/DDBJ whole genome shotgun (WGS) entry which is preliminary data.</text>
</comment>
<sequence length="67" mass="7636">MFHGVDKRLNRFVEYLMKQGNKCLRLKKTEVSQTNLILVTMDLSLIVLMSGAVAYVHFQGCAYIDAL</sequence>
<dbReference type="AlphaFoldDB" id="A0A9D4D880"/>
<keyword evidence="1" id="KW-0472">Membrane</keyword>
<reference evidence="2" key="1">
    <citation type="journal article" date="2019" name="bioRxiv">
        <title>The Genome of the Zebra Mussel, Dreissena polymorpha: A Resource for Invasive Species Research.</title>
        <authorList>
            <person name="McCartney M.A."/>
            <person name="Auch B."/>
            <person name="Kono T."/>
            <person name="Mallez S."/>
            <person name="Zhang Y."/>
            <person name="Obille A."/>
            <person name="Becker A."/>
            <person name="Abrahante J.E."/>
            <person name="Garbe J."/>
            <person name="Badalamenti J.P."/>
            <person name="Herman A."/>
            <person name="Mangelson H."/>
            <person name="Liachko I."/>
            <person name="Sullivan S."/>
            <person name="Sone E.D."/>
            <person name="Koren S."/>
            <person name="Silverstein K.A.T."/>
            <person name="Beckman K.B."/>
            <person name="Gohl D.M."/>
        </authorList>
    </citation>
    <scope>NUCLEOTIDE SEQUENCE</scope>
    <source>
        <strain evidence="2">Duluth1</strain>
        <tissue evidence="2">Whole animal</tissue>
    </source>
</reference>